<keyword evidence="2" id="KW-1133">Transmembrane helix</keyword>
<evidence type="ECO:0000256" key="2">
    <source>
        <dbReference type="SAM" id="Phobius"/>
    </source>
</evidence>
<accession>A0A7R9YAP4</accession>
<proteinExistence type="predicted"/>
<name>A0A7R9YAP4_9STRA</name>
<sequence>MPDSEPPTCPSLHAQVGRTVTTSDNGFSHTRISTEFANDGTISSRTEHSVRNPTGTAAVAGAVAASAGLLSAGAEQVGVLGPAVRQFRQGFWRAISGWQFLAPATATAVSPENELSVRASGYTENEAGVGTTLAMDAQGTPNVSSTVRGSPSKSFSVETVWEEDRAEALLCVRDEEVKTCSGFGITTPKHPDGDRAYVVTTSERKLPCRPSRSHPAPLMEESRPPGIAEPQHLSRLHDFAESPALDEDHLEFKQCPAADTTAVDDYGSPELDQDAEVKDEGVQDLDPTFGKLSDGGDRNETREVADLESSTEDVEDFSFSQAIDVDRHGTMHSIVLNVDVHLRRALDQARITFVEGMFHLAVNTREGKPSVGDVVRIVASHTAETAARSMLSETLQNHFGRSEGQVLANIVGAGYLLATDGHRALENEVLNRVSAEGLTCFAQTVIDDNIATISLRKTTSVARGRLALGQRIESSVTTSRNAEVAIGGGVRGGLHLEDTTTRYSRHGVLYTENFRGVGAHARAGVLSVSSALGSAVVRSDPVTELIDNELVTTISETRYRNQFQLRVGMGDRVAKLKLFSGTHKRKSYFRFYVRADGLPYEVRFLDQNREEILKYVPRDGSEGPSMYNNLIGEEYANAKTEHVEDLVAKEHMRVQWESKSGGKESVYARRQTETQNSGRTWEHNTFADGRTQDVKHVKYDAAWVGDDGVLRSRLESTEEMTAFTDKLERRVDSRGLYGVEHQRWGAGENRISSAYEGSIKTTTLSERMPDGSALHEHTWNEVAADGPLAKAIRTLERTTVVREQSDAAGQLVQARATQTTYGETVSYPKNKGLKVKTSNFGLSVSYSDESTETTRAFTEEATFSGSDTTGEPESCRTQNAAEATRTTLNRSKTGGYLLDVHKTKVLRETLDANDVSTKEVAETTIVVQVSPGLGRALSTVGGKLVAVAASAIVNARKDEEEDVKDHNLRVGETAAAIAKEALDVADSFVCGQMAGSISEMKYVAQIAEVSSLPHHTLSAAGTAIIALGALELIRTVVRGSPKGESRSQTLAAGVGSVLRSAGAGLAMCSESVVSTSCAAGAVCAVGAAVLTAASGRDGSIQSGVVTVARTAALGAGPAGLLCSNLVDVAVDAYRYCDESDDRVVTKEQLGLKACEALSTAGGAYMGGTAATSAAAVAGLSTAGSAVAACGACFLGGAGMMVGVLAGAWLAKFIFTGLRGDPATRFSAAQQMKRLCRKYELEGFPPSMQELEKKFREAARKVHPDKVRQETKRRTGMKPKPEDLEEANAAFLKLTQDFNLLRQLVNETEVDRSVVDEEWFRFLESVVKEFAEQTLQTVQTVVDYFQQHAEKEKSD</sequence>
<feature type="region of interest" description="Disordered" evidence="1">
    <location>
        <begin position="1"/>
        <end position="30"/>
    </location>
</feature>
<feature type="compositionally biased region" description="Basic and acidic residues" evidence="1">
    <location>
        <begin position="663"/>
        <end position="672"/>
    </location>
</feature>
<protein>
    <recommendedName>
        <fullName evidence="4">J domain-containing protein</fullName>
    </recommendedName>
</protein>
<dbReference type="EMBL" id="HBEA01007183">
    <property type="protein sequence ID" value="CAD8256014.1"/>
    <property type="molecule type" value="Transcribed_RNA"/>
</dbReference>
<feature type="region of interest" description="Disordered" evidence="1">
    <location>
        <begin position="1258"/>
        <end position="1280"/>
    </location>
</feature>
<feature type="region of interest" description="Disordered" evidence="1">
    <location>
        <begin position="663"/>
        <end position="683"/>
    </location>
</feature>
<feature type="region of interest" description="Disordered" evidence="1">
    <location>
        <begin position="203"/>
        <end position="224"/>
    </location>
</feature>
<gene>
    <name evidence="3" type="ORF">PPYR1160_LOCUS5506</name>
</gene>
<organism evidence="3">
    <name type="scientific">Pinguiococcus pyrenoidosus</name>
    <dbReference type="NCBI Taxonomy" id="172671"/>
    <lineage>
        <taxon>Eukaryota</taxon>
        <taxon>Sar</taxon>
        <taxon>Stramenopiles</taxon>
        <taxon>Ochrophyta</taxon>
        <taxon>Pinguiophyceae</taxon>
        <taxon>Pinguiochrysidales</taxon>
        <taxon>Pinguiochrysidaceae</taxon>
        <taxon>Pinguiococcus</taxon>
    </lineage>
</organism>
<feature type="compositionally biased region" description="Basic and acidic residues" evidence="1">
    <location>
        <begin position="1258"/>
        <end position="1272"/>
    </location>
</feature>
<evidence type="ECO:0008006" key="4">
    <source>
        <dbReference type="Google" id="ProtNLM"/>
    </source>
</evidence>
<keyword evidence="2" id="KW-0472">Membrane</keyword>
<reference evidence="3" key="1">
    <citation type="submission" date="2021-01" db="EMBL/GenBank/DDBJ databases">
        <authorList>
            <person name="Corre E."/>
            <person name="Pelletier E."/>
            <person name="Niang G."/>
            <person name="Scheremetjew M."/>
            <person name="Finn R."/>
            <person name="Kale V."/>
            <person name="Holt S."/>
            <person name="Cochrane G."/>
            <person name="Meng A."/>
            <person name="Brown T."/>
            <person name="Cohen L."/>
        </authorList>
    </citation>
    <scope>NUCLEOTIDE SEQUENCE</scope>
    <source>
        <strain evidence="3">CCMP2078</strain>
    </source>
</reference>
<feature type="transmembrane region" description="Helical" evidence="2">
    <location>
        <begin position="1193"/>
        <end position="1214"/>
    </location>
</feature>
<feature type="compositionally biased region" description="Polar residues" evidence="1">
    <location>
        <begin position="865"/>
        <end position="881"/>
    </location>
</feature>
<evidence type="ECO:0000256" key="1">
    <source>
        <dbReference type="SAM" id="MobiDB-lite"/>
    </source>
</evidence>
<keyword evidence="2" id="KW-0812">Transmembrane</keyword>
<feature type="region of interest" description="Disordered" evidence="1">
    <location>
        <begin position="861"/>
        <end position="881"/>
    </location>
</feature>
<feature type="compositionally biased region" description="Polar residues" evidence="1">
    <location>
        <begin position="18"/>
        <end position="30"/>
    </location>
</feature>
<evidence type="ECO:0000313" key="3">
    <source>
        <dbReference type="EMBL" id="CAD8256014.1"/>
    </source>
</evidence>